<dbReference type="GO" id="GO:0000166">
    <property type="term" value="F:nucleotide binding"/>
    <property type="evidence" value="ECO:0007669"/>
    <property type="project" value="InterPro"/>
</dbReference>
<dbReference type="Pfam" id="PF01408">
    <property type="entry name" value="GFO_IDH_MocA"/>
    <property type="match status" value="1"/>
</dbReference>
<dbReference type="InterPro" id="IPR000683">
    <property type="entry name" value="Gfo/Idh/MocA-like_OxRdtase_N"/>
</dbReference>
<accession>A0A2U1AQV8</accession>
<dbReference type="InterPro" id="IPR051317">
    <property type="entry name" value="Gfo/Idh/MocA_oxidoreduct"/>
</dbReference>
<dbReference type="Pfam" id="PF02894">
    <property type="entry name" value="GFO_IDH_MocA_C"/>
    <property type="match status" value="1"/>
</dbReference>
<dbReference type="Gene3D" id="3.40.50.720">
    <property type="entry name" value="NAD(P)-binding Rossmann-like Domain"/>
    <property type="match status" value="1"/>
</dbReference>
<sequence length="360" mass="39918">MTNKTLNIGLLGFGTAGRVFHAPILSAVDGLKLSKIKANRPESIALARQLYPEADIVSDTTSVLEDEAIDLVIVATTNDTHYSLAKAVLEAGKHVVVEKPFTVTSEEASELIELAHSKGKLLTVYQNRRWDSDFRTVKKLLENEMLGRLVEYEAHFDRFRPIPASQTWKEEEQPGSGILYDLGAHLIDQALMLFGTPQEVYADLLTQRSGGKIIDSFDLTLYYTNGLKAILKAGMLVKQPGPRFKLSGDKGAFVKYGLDVQEAALKAGHSPVVADWGVESEEIWGKLDTELNGQHLIGKIQSEPGDYRGFYENVRDAIAGITELEVKPEQARNTIRLIEAAMQSNAEKRRISFGKYQELT</sequence>
<keyword evidence="2" id="KW-0560">Oxidoreductase</keyword>
<dbReference type="NCBIfam" id="NF008607">
    <property type="entry name" value="PRK11579.1"/>
    <property type="match status" value="1"/>
</dbReference>
<evidence type="ECO:0000313" key="6">
    <source>
        <dbReference type="Proteomes" id="UP000245466"/>
    </source>
</evidence>
<organism evidence="5 6">
    <name type="scientific">Pontibacter virosus</name>
    <dbReference type="NCBI Taxonomy" id="1765052"/>
    <lineage>
        <taxon>Bacteria</taxon>
        <taxon>Pseudomonadati</taxon>
        <taxon>Bacteroidota</taxon>
        <taxon>Cytophagia</taxon>
        <taxon>Cytophagales</taxon>
        <taxon>Hymenobacteraceae</taxon>
        <taxon>Pontibacter</taxon>
    </lineage>
</organism>
<dbReference type="InterPro" id="IPR036291">
    <property type="entry name" value="NAD(P)-bd_dom_sf"/>
</dbReference>
<reference evidence="5 6" key="1">
    <citation type="submission" date="2018-04" db="EMBL/GenBank/DDBJ databases">
        <title>Genomic Encyclopedia of Type Strains, Phase IV (KMG-IV): sequencing the most valuable type-strain genomes for metagenomic binning, comparative biology and taxonomic classification.</title>
        <authorList>
            <person name="Goeker M."/>
        </authorList>
    </citation>
    <scope>NUCLEOTIDE SEQUENCE [LARGE SCALE GENOMIC DNA]</scope>
    <source>
        <strain evidence="5 6">DSM 100231</strain>
    </source>
</reference>
<dbReference type="RefSeq" id="WP_116544780.1">
    <property type="nucleotide sequence ID" value="NZ_QEKI01000015.1"/>
</dbReference>
<gene>
    <name evidence="5" type="ORF">C8E01_11554</name>
</gene>
<keyword evidence="6" id="KW-1185">Reference proteome</keyword>
<name>A0A2U1AQV8_9BACT</name>
<evidence type="ECO:0000256" key="1">
    <source>
        <dbReference type="ARBA" id="ARBA00010928"/>
    </source>
</evidence>
<dbReference type="AlphaFoldDB" id="A0A2U1AQV8"/>
<dbReference type="EMBL" id="QEKI01000015">
    <property type="protein sequence ID" value="PVY38717.1"/>
    <property type="molecule type" value="Genomic_DNA"/>
</dbReference>
<dbReference type="Gene3D" id="3.30.360.10">
    <property type="entry name" value="Dihydrodipicolinate Reductase, domain 2"/>
    <property type="match status" value="1"/>
</dbReference>
<comment type="caution">
    <text evidence="5">The sequence shown here is derived from an EMBL/GenBank/DDBJ whole genome shotgun (WGS) entry which is preliminary data.</text>
</comment>
<protein>
    <submittedName>
        <fullName evidence="5">Putative dehydrogenase</fullName>
    </submittedName>
</protein>
<evidence type="ECO:0000259" key="4">
    <source>
        <dbReference type="Pfam" id="PF02894"/>
    </source>
</evidence>
<dbReference type="SUPFAM" id="SSF51735">
    <property type="entry name" value="NAD(P)-binding Rossmann-fold domains"/>
    <property type="match status" value="1"/>
</dbReference>
<dbReference type="Proteomes" id="UP000245466">
    <property type="component" value="Unassembled WGS sequence"/>
</dbReference>
<feature type="domain" description="Gfo/Idh/MocA-like oxidoreductase N-terminal" evidence="3">
    <location>
        <begin position="6"/>
        <end position="125"/>
    </location>
</feature>
<dbReference type="PANTHER" id="PTHR43708">
    <property type="entry name" value="CONSERVED EXPRESSED OXIDOREDUCTASE (EUROFUNG)"/>
    <property type="match status" value="1"/>
</dbReference>
<dbReference type="InterPro" id="IPR004104">
    <property type="entry name" value="Gfo/Idh/MocA-like_OxRdtase_C"/>
</dbReference>
<evidence type="ECO:0000259" key="3">
    <source>
        <dbReference type="Pfam" id="PF01408"/>
    </source>
</evidence>
<feature type="domain" description="Gfo/Idh/MocA-like oxidoreductase C-terminal" evidence="4">
    <location>
        <begin position="138"/>
        <end position="352"/>
    </location>
</feature>
<proteinExistence type="inferred from homology"/>
<comment type="similarity">
    <text evidence="1">Belongs to the Gfo/Idh/MocA family.</text>
</comment>
<evidence type="ECO:0000256" key="2">
    <source>
        <dbReference type="ARBA" id="ARBA00023002"/>
    </source>
</evidence>
<evidence type="ECO:0000313" key="5">
    <source>
        <dbReference type="EMBL" id="PVY38717.1"/>
    </source>
</evidence>
<dbReference type="GO" id="GO:0016491">
    <property type="term" value="F:oxidoreductase activity"/>
    <property type="evidence" value="ECO:0007669"/>
    <property type="project" value="UniProtKB-KW"/>
</dbReference>
<dbReference type="PANTHER" id="PTHR43708:SF5">
    <property type="entry name" value="CONSERVED EXPRESSED OXIDOREDUCTASE (EUROFUNG)-RELATED"/>
    <property type="match status" value="1"/>
</dbReference>
<dbReference type="OrthoDB" id="9815825at2"/>